<dbReference type="OrthoDB" id="6426693at2759"/>
<protein>
    <recommendedName>
        <fullName evidence="1">MULE transposase domain-containing protein</fullName>
    </recommendedName>
</protein>
<sequence>MEEETSQFDSINEFQMWLRELQNLNDVEYIKPCGTTLTYNQNSAVYYICNRSGKTRDFSSSSKIIKNKICGFKKIGFSCSSQIKLIINKNSSVSMTFLKTHYGHDFDIKHLRLPKEDKINIAQKLTLGINMTKILDTYRENFDEQKLKRADLLTRKDIRNIKSSYNIHLQEGVRPSEDAISVDMYVKECNLSDSNPVIFYKPQNTKDDFYNLRHEDFCIIIMNNSQKNMLMQFGNNVIAIDSTHGLNSYDFELTTVLVVDDWGEGFPGACMLTNRKDSHIFAVFYQKLKEQIGILKPKSFMTDVTNVFYNPWKQVMGDVPSQLYCAWHVDRAWQSNINKIIDPSIRQNVYHALKVLQTLIDKDEFHKILSTLLTSLLEDPKTYNFGLYFQNNYAHIYEKWAYCYRQNTGINTNMRLESMHKVIKYLYLGGKKIKRLDKGLFALNKYIR</sequence>
<name>A0A9N9SRT7_DIABA</name>
<proteinExistence type="predicted"/>
<dbReference type="InterPro" id="IPR018289">
    <property type="entry name" value="MULE_transposase_dom"/>
</dbReference>
<feature type="non-terminal residue" evidence="2">
    <location>
        <position position="448"/>
    </location>
</feature>
<reference evidence="2" key="1">
    <citation type="submission" date="2022-01" db="EMBL/GenBank/DDBJ databases">
        <authorList>
            <person name="King R."/>
        </authorList>
    </citation>
    <scope>NUCLEOTIDE SEQUENCE</scope>
</reference>
<evidence type="ECO:0000313" key="2">
    <source>
        <dbReference type="EMBL" id="CAG9828164.1"/>
    </source>
</evidence>
<dbReference type="EMBL" id="OU898285">
    <property type="protein sequence ID" value="CAG9828164.1"/>
    <property type="molecule type" value="Genomic_DNA"/>
</dbReference>
<evidence type="ECO:0000313" key="3">
    <source>
        <dbReference type="Proteomes" id="UP001153709"/>
    </source>
</evidence>
<keyword evidence="3" id="KW-1185">Reference proteome</keyword>
<dbReference type="PANTHER" id="PTHR33936">
    <property type="entry name" value="PROTEIN CBG17840"/>
    <property type="match status" value="1"/>
</dbReference>
<dbReference type="Pfam" id="PF10551">
    <property type="entry name" value="MULE"/>
    <property type="match status" value="1"/>
</dbReference>
<dbReference type="PANTHER" id="PTHR33936:SF24">
    <property type="entry name" value="C2H2-TYPE DOMAIN-CONTAINING PROTEIN"/>
    <property type="match status" value="1"/>
</dbReference>
<gene>
    <name evidence="2" type="ORF">DIABBA_LOCUS2101</name>
</gene>
<evidence type="ECO:0000259" key="1">
    <source>
        <dbReference type="Pfam" id="PF10551"/>
    </source>
</evidence>
<dbReference type="AlphaFoldDB" id="A0A9N9SRT7"/>
<accession>A0A9N9SRT7</accession>
<dbReference type="InterPro" id="IPR052797">
    <property type="entry name" value="RegFact_GeneExpr_CellDeath"/>
</dbReference>
<dbReference type="Proteomes" id="UP001153709">
    <property type="component" value="Chromosome 10"/>
</dbReference>
<feature type="domain" description="MULE transposase" evidence="1">
    <location>
        <begin position="237"/>
        <end position="329"/>
    </location>
</feature>
<organism evidence="2 3">
    <name type="scientific">Diabrotica balteata</name>
    <name type="common">Banded cucumber beetle</name>
    <dbReference type="NCBI Taxonomy" id="107213"/>
    <lineage>
        <taxon>Eukaryota</taxon>
        <taxon>Metazoa</taxon>
        <taxon>Ecdysozoa</taxon>
        <taxon>Arthropoda</taxon>
        <taxon>Hexapoda</taxon>
        <taxon>Insecta</taxon>
        <taxon>Pterygota</taxon>
        <taxon>Neoptera</taxon>
        <taxon>Endopterygota</taxon>
        <taxon>Coleoptera</taxon>
        <taxon>Polyphaga</taxon>
        <taxon>Cucujiformia</taxon>
        <taxon>Chrysomeloidea</taxon>
        <taxon>Chrysomelidae</taxon>
        <taxon>Galerucinae</taxon>
        <taxon>Diabroticina</taxon>
        <taxon>Diabroticites</taxon>
        <taxon>Diabrotica</taxon>
    </lineage>
</organism>